<proteinExistence type="inferred from homology"/>
<gene>
    <name evidence="2" type="ORF">RHRU231_860020</name>
</gene>
<organism evidence="2 3">
    <name type="scientific">Rhodococcus ruber</name>
    <dbReference type="NCBI Taxonomy" id="1830"/>
    <lineage>
        <taxon>Bacteria</taxon>
        <taxon>Bacillati</taxon>
        <taxon>Actinomycetota</taxon>
        <taxon>Actinomycetes</taxon>
        <taxon>Mycobacteriales</taxon>
        <taxon>Nocardiaceae</taxon>
        <taxon>Rhodococcus</taxon>
    </lineage>
</organism>
<evidence type="ECO:0000313" key="3">
    <source>
        <dbReference type="Proteomes" id="UP000042997"/>
    </source>
</evidence>
<dbReference type="InterPro" id="IPR050261">
    <property type="entry name" value="FrsA_esterase"/>
</dbReference>
<dbReference type="AlphaFoldDB" id="A0A098BSE5"/>
<name>A0A098BSE5_9NOCA</name>
<evidence type="ECO:0000313" key="2">
    <source>
        <dbReference type="EMBL" id="CDZ91639.1"/>
    </source>
</evidence>
<accession>A0A098BSE5</accession>
<dbReference type="Proteomes" id="UP000042997">
    <property type="component" value="Unassembled WGS sequence"/>
</dbReference>
<dbReference type="Gene3D" id="1.20.1440.110">
    <property type="entry name" value="acylaminoacyl peptidase"/>
    <property type="match status" value="1"/>
</dbReference>
<evidence type="ECO:0000256" key="1">
    <source>
        <dbReference type="ARBA" id="ARBA00008645"/>
    </source>
</evidence>
<reference evidence="2 3" key="1">
    <citation type="journal article" date="2014" name="Genome Announc.">
        <title>Draft Genome Sequence of Propane- and Butane-Oxidizing Actinobacterium Rhodococcus ruber IEGM 231.</title>
        <authorList>
            <person name="Ivshina I.B."/>
            <person name="Kuyukina M.S."/>
            <person name="Krivoruchko A.V."/>
            <person name="Barbe V."/>
            <person name="Fischer C."/>
        </authorList>
    </citation>
    <scope>NUCLEOTIDE SEQUENCE [LARGE SCALE GENOMIC DNA]</scope>
</reference>
<protein>
    <recommendedName>
        <fullName evidence="4">Dipeptidyl aminopeptidase</fullName>
    </recommendedName>
</protein>
<sequence>MPASFFAHPHQAFTAGFYRDEDFDFDVRFLLGQAVHGAADVGEVLATIAPLGEKDHEKWFDAWVALGTRVRRLADASAEAGHAVSAAGAYLRAATYFATAVNSVDGLGDDGPLLPTFRQHRAAWDRFVETTPHPAERVDIPYEDGFLPGYLLRPLGEETREPRPTLILNNGSDGPISSLWTAAGAGALARGYNVLFFDGPGQQSMLFERGVPFRHDWEAVITPLVDFLLRYPEVDASRIALYGISQGGYWVPRALAFEHRIAAAIADPGVVDVAASWLAHMPKNMIELLEKGDREKFDRDMAFGMRLSGRLERTWRFRARPYRRMDSYFDTLTEVLKYRLGDLAGSITTPLLVTDPEDEQFWPGQSRRLADGLPGVTELVAFTAAEGANFHCQPLARALTDQRMFDWLDTVLAERARTRASDGGSSRQVADG</sequence>
<dbReference type="PANTHER" id="PTHR22946">
    <property type="entry name" value="DIENELACTONE HYDROLASE DOMAIN-CONTAINING PROTEIN-RELATED"/>
    <property type="match status" value="1"/>
</dbReference>
<evidence type="ECO:0008006" key="4">
    <source>
        <dbReference type="Google" id="ProtNLM"/>
    </source>
</evidence>
<dbReference type="RefSeq" id="WP_040274845.1">
    <property type="nucleotide sequence ID" value="NZ_JACVXT010000066.1"/>
</dbReference>
<dbReference type="OrthoDB" id="9765647at2"/>
<dbReference type="EMBL" id="CCSD01000101">
    <property type="protein sequence ID" value="CDZ91639.1"/>
    <property type="molecule type" value="Genomic_DNA"/>
</dbReference>
<dbReference type="SUPFAM" id="SSF53474">
    <property type="entry name" value="alpha/beta-Hydrolases"/>
    <property type="match status" value="1"/>
</dbReference>
<dbReference type="eggNOG" id="COG1073">
    <property type="taxonomic scope" value="Bacteria"/>
</dbReference>
<dbReference type="Gene3D" id="3.40.50.1820">
    <property type="entry name" value="alpha/beta hydrolase"/>
    <property type="match status" value="1"/>
</dbReference>
<dbReference type="PANTHER" id="PTHR22946:SF12">
    <property type="entry name" value="CONIDIAL PIGMENT BIOSYNTHESIS PROTEIN AYG1 (AFU_ORTHOLOGUE AFUA_2G17550)"/>
    <property type="match status" value="1"/>
</dbReference>
<comment type="similarity">
    <text evidence="1">Belongs to the AB hydrolase superfamily.</text>
</comment>
<dbReference type="InterPro" id="IPR029058">
    <property type="entry name" value="AB_hydrolase_fold"/>
</dbReference>